<dbReference type="InterPro" id="IPR023011">
    <property type="entry name" value="ATP_synth_F0_asu_AS"/>
</dbReference>
<name>A0AB39VE89_9FUSO</name>
<dbReference type="RefSeq" id="WP_369710652.1">
    <property type="nucleotide sequence ID" value="NZ_CP165644.1"/>
</dbReference>
<dbReference type="PANTHER" id="PTHR42823:SF3">
    <property type="entry name" value="ATP SYNTHASE SUBUNIT A, CHLOROPLASTIC"/>
    <property type="match status" value="1"/>
</dbReference>
<keyword evidence="4 11" id="KW-0138">CF(0)</keyword>
<keyword evidence="9 11" id="KW-0472">Membrane</keyword>
<dbReference type="PROSITE" id="PS00449">
    <property type="entry name" value="ATPASE_A"/>
    <property type="match status" value="1"/>
</dbReference>
<feature type="transmembrane region" description="Helical" evidence="11">
    <location>
        <begin position="12"/>
        <end position="34"/>
    </location>
</feature>
<dbReference type="SUPFAM" id="SSF81336">
    <property type="entry name" value="F1F0 ATP synthase subunit A"/>
    <property type="match status" value="1"/>
</dbReference>
<dbReference type="HAMAP" id="MF_01393">
    <property type="entry name" value="ATP_synth_a_bact"/>
    <property type="match status" value="1"/>
</dbReference>
<evidence type="ECO:0000256" key="10">
    <source>
        <dbReference type="ARBA" id="ARBA00023310"/>
    </source>
</evidence>
<dbReference type="Gene3D" id="1.20.120.220">
    <property type="entry name" value="ATP synthase, F0 complex, subunit A"/>
    <property type="match status" value="1"/>
</dbReference>
<keyword evidence="6 11" id="KW-0375">Hydrogen ion transport</keyword>
<evidence type="ECO:0000256" key="5">
    <source>
        <dbReference type="ARBA" id="ARBA00022692"/>
    </source>
</evidence>
<dbReference type="Pfam" id="PF00119">
    <property type="entry name" value="ATP-synt_A"/>
    <property type="match status" value="1"/>
</dbReference>
<evidence type="ECO:0000256" key="7">
    <source>
        <dbReference type="ARBA" id="ARBA00022989"/>
    </source>
</evidence>
<protein>
    <recommendedName>
        <fullName evidence="11 12">ATP synthase subunit a</fullName>
    </recommendedName>
    <alternativeName>
        <fullName evidence="11">ATP synthase F0 sector subunit a</fullName>
    </alternativeName>
    <alternativeName>
        <fullName evidence="11">F-ATPase subunit 6</fullName>
    </alternativeName>
</protein>
<evidence type="ECO:0000256" key="2">
    <source>
        <dbReference type="ARBA" id="ARBA00006810"/>
    </source>
</evidence>
<dbReference type="GO" id="GO:0042777">
    <property type="term" value="P:proton motive force-driven plasma membrane ATP synthesis"/>
    <property type="evidence" value="ECO:0007669"/>
    <property type="project" value="TreeGrafter"/>
</dbReference>
<sequence>MKNKVFKFIGLLILMMVIVNVILAIVSTVLPINFESPSSVVEPPHYFNFIIGSFKFSLSQTVLNTWVLMLVIMFIINLGTKNASVKNPSKMQIIMEEYYNFIENTFLTTFGKYKKKYVPFFAALFAFIMFSNLCGFLFPFVIMILKGQHGMEIKPFFRTPTADPNTTIGLSLVVIVLFLTVSIKKGGFRAYLKSLFEPMWFMFPLNIVDIFSKVLNTSMRLFGNMLAGLVIVGLLYSLVGHQLFQSITNNLLKGNFSFAVGWTMILQLYLDLFIGIVQAFVFTVLSSVYISEGLGEEEEDE</sequence>
<comment type="similarity">
    <text evidence="2 11 12">Belongs to the ATPase A chain family.</text>
</comment>
<dbReference type="GO" id="GO:0005886">
    <property type="term" value="C:plasma membrane"/>
    <property type="evidence" value="ECO:0007669"/>
    <property type="project" value="UniProtKB-SubCell"/>
</dbReference>
<comment type="function">
    <text evidence="11 12">Key component of the proton channel; it plays a direct role in the translocation of protons across the membrane.</text>
</comment>
<feature type="transmembrane region" description="Helical" evidence="11">
    <location>
        <begin position="120"/>
        <end position="145"/>
    </location>
</feature>
<proteinExistence type="inferred from homology"/>
<evidence type="ECO:0000256" key="11">
    <source>
        <dbReference type="HAMAP-Rule" id="MF_01393"/>
    </source>
</evidence>
<reference evidence="13" key="1">
    <citation type="submission" date="2024-07" db="EMBL/GenBank/DDBJ databases">
        <authorList>
            <person name="Li X.-J."/>
            <person name="Wang X."/>
        </authorList>
    </citation>
    <scope>NUCLEOTIDE SEQUENCE</scope>
    <source>
        <strain evidence="13">HSP-334</strain>
    </source>
</reference>
<keyword evidence="10 11" id="KW-0066">ATP synthesis</keyword>
<evidence type="ECO:0000256" key="1">
    <source>
        <dbReference type="ARBA" id="ARBA00004141"/>
    </source>
</evidence>
<evidence type="ECO:0000256" key="4">
    <source>
        <dbReference type="ARBA" id="ARBA00022547"/>
    </source>
</evidence>
<evidence type="ECO:0000256" key="9">
    <source>
        <dbReference type="ARBA" id="ARBA00023136"/>
    </source>
</evidence>
<gene>
    <name evidence="11 13" type="primary">atpB</name>
    <name evidence="13" type="ORF">AB8B22_07565</name>
</gene>
<dbReference type="CDD" id="cd00310">
    <property type="entry name" value="ATP-synt_Fo_a_6"/>
    <property type="match status" value="1"/>
</dbReference>
<feature type="transmembrane region" description="Helical" evidence="11">
    <location>
        <begin position="256"/>
        <end position="281"/>
    </location>
</feature>
<evidence type="ECO:0000256" key="3">
    <source>
        <dbReference type="ARBA" id="ARBA00022448"/>
    </source>
</evidence>
<dbReference type="PRINTS" id="PR00123">
    <property type="entry name" value="ATPASEA"/>
</dbReference>
<keyword evidence="5 11" id="KW-0812">Transmembrane</keyword>
<evidence type="ECO:0000256" key="6">
    <source>
        <dbReference type="ARBA" id="ARBA00022781"/>
    </source>
</evidence>
<feature type="transmembrane region" description="Helical" evidence="11">
    <location>
        <begin position="165"/>
        <end position="183"/>
    </location>
</feature>
<keyword evidence="8 11" id="KW-0406">Ion transport</keyword>
<keyword evidence="7 11" id="KW-1133">Transmembrane helix</keyword>
<dbReference type="InterPro" id="IPR045082">
    <property type="entry name" value="ATP_syn_F0_a_bact/chloroplast"/>
</dbReference>
<accession>A0AB39VE89</accession>
<dbReference type="GO" id="GO:0045259">
    <property type="term" value="C:proton-transporting ATP synthase complex"/>
    <property type="evidence" value="ECO:0007669"/>
    <property type="project" value="UniProtKB-KW"/>
</dbReference>
<dbReference type="InterPro" id="IPR035908">
    <property type="entry name" value="F0_ATP_A_sf"/>
</dbReference>
<dbReference type="NCBIfam" id="TIGR01131">
    <property type="entry name" value="ATP_synt_6_or_A"/>
    <property type="match status" value="1"/>
</dbReference>
<dbReference type="AlphaFoldDB" id="A0AB39VE89"/>
<dbReference type="InterPro" id="IPR000568">
    <property type="entry name" value="ATP_synth_F0_asu"/>
</dbReference>
<dbReference type="PANTHER" id="PTHR42823">
    <property type="entry name" value="ATP SYNTHASE SUBUNIT A, CHLOROPLASTIC"/>
    <property type="match status" value="1"/>
</dbReference>
<feature type="transmembrane region" description="Helical" evidence="11">
    <location>
        <begin position="221"/>
        <end position="244"/>
    </location>
</feature>
<feature type="transmembrane region" description="Helical" evidence="11">
    <location>
        <begin position="63"/>
        <end position="80"/>
    </location>
</feature>
<evidence type="ECO:0000256" key="12">
    <source>
        <dbReference type="RuleBase" id="RU000483"/>
    </source>
</evidence>
<evidence type="ECO:0000313" key="13">
    <source>
        <dbReference type="EMBL" id="XDU66274.1"/>
    </source>
</evidence>
<dbReference type="KEGG" id="lrug:AB8B22_07565"/>
<keyword evidence="11" id="KW-1003">Cell membrane</keyword>
<evidence type="ECO:0000256" key="8">
    <source>
        <dbReference type="ARBA" id="ARBA00023065"/>
    </source>
</evidence>
<comment type="subcellular location">
    <subcellularLocation>
        <location evidence="11 12">Cell membrane</location>
        <topology evidence="11 12">Multi-pass membrane protein</topology>
    </subcellularLocation>
    <subcellularLocation>
        <location evidence="1">Membrane</location>
        <topology evidence="1">Multi-pass membrane protein</topology>
    </subcellularLocation>
</comment>
<organism evidence="13">
    <name type="scientific">Leptotrichia rugosa</name>
    <dbReference type="NCBI Taxonomy" id="3239302"/>
    <lineage>
        <taxon>Bacteria</taxon>
        <taxon>Fusobacteriati</taxon>
        <taxon>Fusobacteriota</taxon>
        <taxon>Fusobacteriia</taxon>
        <taxon>Fusobacteriales</taxon>
        <taxon>Leptotrichiaceae</taxon>
        <taxon>Leptotrichia</taxon>
    </lineage>
</organism>
<keyword evidence="3 11" id="KW-0813">Transport</keyword>
<dbReference type="EMBL" id="CP165644">
    <property type="protein sequence ID" value="XDU66274.1"/>
    <property type="molecule type" value="Genomic_DNA"/>
</dbReference>
<dbReference type="GO" id="GO:0046933">
    <property type="term" value="F:proton-transporting ATP synthase activity, rotational mechanism"/>
    <property type="evidence" value="ECO:0007669"/>
    <property type="project" value="UniProtKB-UniRule"/>
</dbReference>